<evidence type="ECO:0000256" key="4">
    <source>
        <dbReference type="ARBA" id="ARBA00023186"/>
    </source>
</evidence>
<evidence type="ECO:0000256" key="3">
    <source>
        <dbReference type="ARBA" id="ARBA00010476"/>
    </source>
</evidence>
<dbReference type="GO" id="GO:0051087">
    <property type="term" value="F:protein-folding chaperone binding"/>
    <property type="evidence" value="ECO:0007669"/>
    <property type="project" value="InterPro"/>
</dbReference>
<dbReference type="Gene3D" id="1.10.287.110">
    <property type="entry name" value="DnaJ domain"/>
    <property type="match status" value="1"/>
</dbReference>
<dbReference type="Proteomes" id="UP001175271">
    <property type="component" value="Unassembled WGS sequence"/>
</dbReference>
<dbReference type="CDD" id="cd06257">
    <property type="entry name" value="DnaJ"/>
    <property type="match status" value="1"/>
</dbReference>
<gene>
    <name evidence="7" type="ORF">QR680_007149</name>
</gene>
<dbReference type="GO" id="GO:0051259">
    <property type="term" value="P:protein complex oligomerization"/>
    <property type="evidence" value="ECO:0007669"/>
    <property type="project" value="InterPro"/>
</dbReference>
<reference evidence="7" key="1">
    <citation type="submission" date="2023-06" db="EMBL/GenBank/DDBJ databases">
        <title>Genomic analysis of the entomopathogenic nematode Steinernema hermaphroditum.</title>
        <authorList>
            <person name="Schwarz E.M."/>
            <person name="Heppert J.K."/>
            <person name="Baniya A."/>
            <person name="Schwartz H.T."/>
            <person name="Tan C.-H."/>
            <person name="Antoshechkin I."/>
            <person name="Sternberg P.W."/>
            <person name="Goodrich-Blair H."/>
            <person name="Dillman A.R."/>
        </authorList>
    </citation>
    <scope>NUCLEOTIDE SEQUENCE</scope>
    <source>
        <strain evidence="7">PS9179</strain>
        <tissue evidence="7">Whole animal</tissue>
    </source>
</reference>
<dbReference type="SUPFAM" id="SSF47144">
    <property type="entry name" value="HSC20 (HSCB), C-terminal oligomerisation domain"/>
    <property type="match status" value="1"/>
</dbReference>
<accession>A0AA39I084</accession>
<dbReference type="PROSITE" id="PS51733">
    <property type="entry name" value="BPL_LPL_CATALYTIC"/>
    <property type="match status" value="1"/>
</dbReference>
<evidence type="ECO:0000256" key="2">
    <source>
        <dbReference type="ARBA" id="ARBA00008242"/>
    </source>
</evidence>
<dbReference type="InterPro" id="IPR036869">
    <property type="entry name" value="J_dom_sf"/>
</dbReference>
<evidence type="ECO:0000259" key="5">
    <source>
        <dbReference type="PROSITE" id="PS50076"/>
    </source>
</evidence>
<comment type="pathway">
    <text evidence="1">Protein modification; protein lipoylation via exogenous pathway; protein N(6)-(lipoyl)lysine from lipoate: step 2/2.</text>
</comment>
<name>A0AA39I084_9BILA</name>
<feature type="domain" description="J" evidence="5">
    <location>
        <begin position="326"/>
        <end position="398"/>
    </location>
</feature>
<dbReference type="AlphaFoldDB" id="A0AA39I084"/>
<keyword evidence="8" id="KW-1185">Reference proteome</keyword>
<feature type="domain" description="BPL/LPL catalytic" evidence="6">
    <location>
        <begin position="44"/>
        <end position="232"/>
    </location>
</feature>
<dbReference type="Gene3D" id="1.20.1280.20">
    <property type="entry name" value="HscB, C-terminal domain"/>
    <property type="match status" value="1"/>
</dbReference>
<dbReference type="InterPro" id="IPR001623">
    <property type="entry name" value="DnaJ_domain"/>
</dbReference>
<sequence length="486" mass="54718">MASCAASASKAALSRLGTVYVSKNRSIFANLAFEEWVFHQHNLEENGDALLVWSNDPAVVVGRHQNPWLEANIPFLDANGIALARRRSGGGTVYHDRGNLNVSLLTSQKQHCRPRNLRRFAESLNRHFGVKIVPNERDDMILQPGDRKISGTAARKAHGRAYHHFTMLVDVDLPFLKKTLKSPWADRIETNATRSVPAKAVGYLGQEVVGVTVEEVQSVVLDTFRSSFEKSVVIESSQVPVDYEKLTWDNVDLREWKWNFGKTPKFTIRLKDGRCTKVEQGVIAEVDGSVEADITTRCEDCSLSPSSTSEAWPPVPLVQSASPTISHFEYLGVEERYDIDSGALKRRFLELQNQVHPDKASAVSEDKKQLFEGHSSRLNSAYKILADPVLRAEYMLNAKEDDKSAESPEFLMEMLEKGEEIEHISSDKKLEVTRTQLLEDVERLKTEMADHFSKAKTDEAAATLVRLRYYLRLLSNVNSRLGFDSK</sequence>
<dbReference type="GO" id="GO:0001671">
    <property type="term" value="F:ATPase activator activity"/>
    <property type="evidence" value="ECO:0007669"/>
    <property type="project" value="InterPro"/>
</dbReference>
<organism evidence="7 8">
    <name type="scientific">Steinernema hermaphroditum</name>
    <dbReference type="NCBI Taxonomy" id="289476"/>
    <lineage>
        <taxon>Eukaryota</taxon>
        <taxon>Metazoa</taxon>
        <taxon>Ecdysozoa</taxon>
        <taxon>Nematoda</taxon>
        <taxon>Chromadorea</taxon>
        <taxon>Rhabditida</taxon>
        <taxon>Tylenchina</taxon>
        <taxon>Panagrolaimomorpha</taxon>
        <taxon>Strongyloidoidea</taxon>
        <taxon>Steinernematidae</taxon>
        <taxon>Steinernema</taxon>
    </lineage>
</organism>
<dbReference type="Gene3D" id="3.30.930.10">
    <property type="entry name" value="Bira Bifunctional Protein, Domain 2"/>
    <property type="match status" value="1"/>
</dbReference>
<dbReference type="PANTHER" id="PTHR12561:SF3">
    <property type="entry name" value="LIPOYLTRANSFERASE 1, MITOCHONDRIAL"/>
    <property type="match status" value="1"/>
</dbReference>
<evidence type="ECO:0000313" key="8">
    <source>
        <dbReference type="Proteomes" id="UP001175271"/>
    </source>
</evidence>
<evidence type="ECO:0000256" key="1">
    <source>
        <dbReference type="ARBA" id="ARBA00005085"/>
    </source>
</evidence>
<dbReference type="Pfam" id="PF07743">
    <property type="entry name" value="HSCB_C"/>
    <property type="match status" value="1"/>
</dbReference>
<dbReference type="PANTHER" id="PTHR12561">
    <property type="entry name" value="LIPOATE-PROTEIN LIGASE"/>
    <property type="match status" value="1"/>
</dbReference>
<comment type="similarity">
    <text evidence="3">Belongs to the HscB family.</text>
</comment>
<dbReference type="Pfam" id="PF00226">
    <property type="entry name" value="DnaJ"/>
    <property type="match status" value="1"/>
</dbReference>
<dbReference type="InterPro" id="IPR004143">
    <property type="entry name" value="BPL_LPL_catalytic"/>
</dbReference>
<evidence type="ECO:0000313" key="7">
    <source>
        <dbReference type="EMBL" id="KAK0414102.1"/>
    </source>
</evidence>
<comment type="similarity">
    <text evidence="2">Belongs to the LplA family.</text>
</comment>
<protein>
    <recommendedName>
        <fullName evidence="9">J domain-containing protein</fullName>
    </recommendedName>
</protein>
<keyword evidence="4" id="KW-0143">Chaperone</keyword>
<dbReference type="InterPro" id="IPR004562">
    <property type="entry name" value="LipoylTrfase_LipoateP_Ligase"/>
</dbReference>
<dbReference type="SMART" id="SM00271">
    <property type="entry name" value="DnaJ"/>
    <property type="match status" value="1"/>
</dbReference>
<dbReference type="GO" id="GO:0005739">
    <property type="term" value="C:mitochondrion"/>
    <property type="evidence" value="ECO:0007669"/>
    <property type="project" value="TreeGrafter"/>
</dbReference>
<dbReference type="GO" id="GO:0044571">
    <property type="term" value="P:[2Fe-2S] cluster assembly"/>
    <property type="evidence" value="ECO:0007669"/>
    <property type="project" value="InterPro"/>
</dbReference>
<dbReference type="SUPFAM" id="SSF46565">
    <property type="entry name" value="Chaperone J-domain"/>
    <property type="match status" value="1"/>
</dbReference>
<dbReference type="GO" id="GO:0017118">
    <property type="term" value="F:lipoyltransferase activity"/>
    <property type="evidence" value="ECO:0007669"/>
    <property type="project" value="TreeGrafter"/>
</dbReference>
<dbReference type="InterPro" id="IPR045864">
    <property type="entry name" value="aa-tRNA-synth_II/BPL/LPL"/>
</dbReference>
<dbReference type="InterPro" id="IPR004640">
    <property type="entry name" value="HscB"/>
</dbReference>
<proteinExistence type="inferred from homology"/>
<evidence type="ECO:0000259" key="6">
    <source>
        <dbReference type="PROSITE" id="PS51733"/>
    </source>
</evidence>
<dbReference type="NCBIfam" id="TIGR00714">
    <property type="entry name" value="hscB"/>
    <property type="match status" value="1"/>
</dbReference>
<dbReference type="SUPFAM" id="SSF55681">
    <property type="entry name" value="Class II aaRS and biotin synthetases"/>
    <property type="match status" value="1"/>
</dbReference>
<dbReference type="GO" id="GO:0009249">
    <property type="term" value="P:protein lipoylation"/>
    <property type="evidence" value="ECO:0007669"/>
    <property type="project" value="InterPro"/>
</dbReference>
<comment type="caution">
    <text evidence="7">The sequence shown here is derived from an EMBL/GenBank/DDBJ whole genome shotgun (WGS) entry which is preliminary data.</text>
</comment>
<dbReference type="CDD" id="cd16443">
    <property type="entry name" value="LplA"/>
    <property type="match status" value="1"/>
</dbReference>
<evidence type="ECO:0008006" key="9">
    <source>
        <dbReference type="Google" id="ProtNLM"/>
    </source>
</evidence>
<dbReference type="PROSITE" id="PS50076">
    <property type="entry name" value="DNAJ_2"/>
    <property type="match status" value="1"/>
</dbReference>
<dbReference type="EMBL" id="JAUCMV010000003">
    <property type="protein sequence ID" value="KAK0414102.1"/>
    <property type="molecule type" value="Genomic_DNA"/>
</dbReference>
<dbReference type="InterPro" id="IPR009073">
    <property type="entry name" value="HscB_oligo_C"/>
</dbReference>
<dbReference type="InterPro" id="IPR036386">
    <property type="entry name" value="HscB_C_sf"/>
</dbReference>
<dbReference type="Pfam" id="PF21948">
    <property type="entry name" value="LplA-B_cat"/>
    <property type="match status" value="1"/>
</dbReference>